<name>A0ABX0JSZ2_9PROT</name>
<gene>
    <name evidence="1" type="ORF">GOB93_10965</name>
</gene>
<comment type="caution">
    <text evidence="1">The sequence shown here is derived from an EMBL/GenBank/DDBJ whole genome shotgun (WGS) entry which is preliminary data.</text>
</comment>
<dbReference type="EMBL" id="WOTB01000013">
    <property type="protein sequence ID" value="NHN85158.1"/>
    <property type="molecule type" value="Genomic_DNA"/>
</dbReference>
<evidence type="ECO:0000313" key="1">
    <source>
        <dbReference type="EMBL" id="NHN85158.1"/>
    </source>
</evidence>
<keyword evidence="2" id="KW-1185">Reference proteome</keyword>
<organism evidence="1 2">
    <name type="scientific">Acetobacter musti</name>
    <dbReference type="NCBI Taxonomy" id="864732"/>
    <lineage>
        <taxon>Bacteria</taxon>
        <taxon>Pseudomonadati</taxon>
        <taxon>Pseudomonadota</taxon>
        <taxon>Alphaproteobacteria</taxon>
        <taxon>Acetobacterales</taxon>
        <taxon>Acetobacteraceae</taxon>
        <taxon>Acetobacter</taxon>
    </lineage>
</organism>
<reference evidence="1 2" key="1">
    <citation type="journal article" date="2020" name="Int. J. Syst. Evol. Microbiol.">
        <title>Novel acetic acid bacteria from cider fermentations: Acetobacter conturbans sp. nov. and Acetobacter fallax sp. nov.</title>
        <authorList>
            <person name="Sombolestani A.S."/>
            <person name="Cleenwerck I."/>
            <person name="Cnockaert M."/>
            <person name="Borremans W."/>
            <person name="Wieme A.D."/>
            <person name="De Vuyst L."/>
            <person name="Vandamme P."/>
        </authorList>
    </citation>
    <scope>NUCLEOTIDE SEQUENCE [LARGE SCALE GENOMIC DNA]</scope>
    <source>
        <strain evidence="1 2">LMG 30640</strain>
    </source>
</reference>
<proteinExistence type="predicted"/>
<dbReference type="Proteomes" id="UP000635278">
    <property type="component" value="Unassembled WGS sequence"/>
</dbReference>
<evidence type="ECO:0000313" key="2">
    <source>
        <dbReference type="Proteomes" id="UP000635278"/>
    </source>
</evidence>
<sequence length="324" mass="36988">MTTSTGFTASWHLERSRPADILAYADPFFPFIGQINKLVARFQGVQFLCTHGTPPEELTALRNTLAFHIVKMSRWWNFDFCPRGVLELSGPVFMDYVKAHLEQSCDDETLYDVFTLQRYMRAGDVDHIVILGRDEAPGQDSTLYGVDGQRRFRFASGTEKRGFAWRGTQYPDFPAMWLAARHEKADRENDAGSACDMRLAQAEHRLASIWHQRYFHATCERNTVQRYAEACMQLSHFHSAFGRIEGESIINSLAFRIVRLAVHARRSVADLLTGNPETRMDDFSASTVEQRARTHVFTCADETRQAALTAIVDCVGNYRPRRCC</sequence>
<protein>
    <submittedName>
        <fullName evidence="1">Uncharacterized protein</fullName>
    </submittedName>
</protein>
<accession>A0ABX0JSZ2</accession>
<dbReference type="RefSeq" id="WP_173583549.1">
    <property type="nucleotide sequence ID" value="NZ_WOTB01000013.1"/>
</dbReference>